<dbReference type="PROSITE" id="PS00498">
    <property type="entry name" value="TYROSINASE_2"/>
    <property type="match status" value="1"/>
</dbReference>
<feature type="domain" description="Tyrosinase copper-binding" evidence="5">
    <location>
        <begin position="245"/>
        <end position="256"/>
    </location>
</feature>
<dbReference type="GO" id="GO:0016491">
    <property type="term" value="F:oxidoreductase activity"/>
    <property type="evidence" value="ECO:0007669"/>
    <property type="project" value="InterPro"/>
</dbReference>
<evidence type="ECO:0000256" key="2">
    <source>
        <dbReference type="ARBA" id="ARBA00023008"/>
    </source>
</evidence>
<dbReference type="InterPro" id="IPR002227">
    <property type="entry name" value="Tyrosinase_Cu-bd"/>
</dbReference>
<dbReference type="AlphaFoldDB" id="A0A2K8JTS4"/>
<keyword evidence="2" id="KW-0186">Copper</keyword>
<feature type="domain" description="Tyrosinase copper-binding" evidence="4">
    <location>
        <begin position="90"/>
        <end position="107"/>
    </location>
</feature>
<feature type="chain" id="PRO_5014862241" evidence="3">
    <location>
        <begin position="23"/>
        <end position="320"/>
    </location>
</feature>
<evidence type="ECO:0000313" key="6">
    <source>
        <dbReference type="EMBL" id="ATU82297.1"/>
    </source>
</evidence>
<dbReference type="PROSITE" id="PS00497">
    <property type="entry name" value="TYROSINASE_1"/>
    <property type="match status" value="1"/>
</dbReference>
<proteinExistence type="evidence at transcript level"/>
<accession>A0A2K8JTS4</accession>
<dbReference type="SUPFAM" id="SSF48056">
    <property type="entry name" value="Di-copper centre-containing domain"/>
    <property type="match status" value="1"/>
</dbReference>
<dbReference type="Pfam" id="PF00264">
    <property type="entry name" value="Tyrosinase"/>
    <property type="match status" value="1"/>
</dbReference>
<dbReference type="InterPro" id="IPR008922">
    <property type="entry name" value="Di-copper_centre_dom_sf"/>
</dbReference>
<sequence>MHTAQFQALLLALIALISLAVAGQPLNQDYSCSKLLKRMEWRALNVRQRKNYIAAIQCLQHQVATSSFVGVKTRFDDFQALHIHLADQVHFVGHFLPWHRRFVGVFEQALRDECGYTGAQPYWDWTKDASDATRFQSSPVFDSHAGFGGLRGDANGCVANGPFRNYTLSLGIGQVVNDHCLTRNFRKDVLPFLTMMQVANTTKQPTFEQFRTELEGDPASTPKIHDSGHLVIGGDMSDLYSSPGDPLFYLHHANLDRIWWLWQQEDASKRLYQISGRSTVEPPYKNVTLDFPLDMVDEAEVLRIKDVMDIRRRPLCYEYI</sequence>
<keyword evidence="3" id="KW-0732">Signal</keyword>
<protein>
    <submittedName>
        <fullName evidence="6">Tyrosinase</fullName>
    </submittedName>
</protein>
<dbReference type="EMBL" id="KY427750">
    <property type="protein sequence ID" value="ATU82297.1"/>
    <property type="molecule type" value="mRNA"/>
</dbReference>
<dbReference type="PANTHER" id="PTHR11474:SF126">
    <property type="entry name" value="TYROSINASE-LIKE PROTEIN TYR-1-RELATED"/>
    <property type="match status" value="1"/>
</dbReference>
<evidence type="ECO:0000256" key="3">
    <source>
        <dbReference type="SAM" id="SignalP"/>
    </source>
</evidence>
<keyword evidence="1" id="KW-0479">Metal-binding</keyword>
<evidence type="ECO:0000259" key="5">
    <source>
        <dbReference type="PROSITE" id="PS00498"/>
    </source>
</evidence>
<dbReference type="InterPro" id="IPR050316">
    <property type="entry name" value="Tyrosinase/Hemocyanin"/>
</dbReference>
<evidence type="ECO:0000259" key="4">
    <source>
        <dbReference type="PROSITE" id="PS00497"/>
    </source>
</evidence>
<dbReference type="GO" id="GO:0046872">
    <property type="term" value="F:metal ion binding"/>
    <property type="evidence" value="ECO:0007669"/>
    <property type="project" value="UniProtKB-KW"/>
</dbReference>
<name>A0A2K8JTS4_MACGN</name>
<organism evidence="6">
    <name type="scientific">Macrocybe gigantea</name>
    <name type="common">Giant mushroom</name>
    <name type="synonym">Tricholoma giganteum</name>
    <dbReference type="NCBI Taxonomy" id="1491104"/>
    <lineage>
        <taxon>Eukaryota</taxon>
        <taxon>Fungi</taxon>
        <taxon>Dikarya</taxon>
        <taxon>Basidiomycota</taxon>
        <taxon>Agaricomycotina</taxon>
        <taxon>Agaricomycetes</taxon>
        <taxon>Agaricomycetidae</taxon>
        <taxon>Agaricales</taxon>
        <taxon>Tricholomatineae</taxon>
        <taxon>Callistosporiaceae</taxon>
        <taxon>Macrocybe</taxon>
    </lineage>
</organism>
<reference evidence="6" key="1">
    <citation type="submission" date="2017-01" db="EMBL/GenBank/DDBJ databases">
        <authorList>
            <person name="Mah S.A."/>
            <person name="Swanson W.J."/>
            <person name="Moy G.W."/>
            <person name="Vacquier V.D."/>
        </authorList>
    </citation>
    <scope>NUCLEOTIDE SEQUENCE</scope>
    <source>
        <strain evidence="6">H99</strain>
        <tissue evidence="6">Sporocarp</tissue>
    </source>
</reference>
<dbReference type="PANTHER" id="PTHR11474">
    <property type="entry name" value="TYROSINASE FAMILY MEMBER"/>
    <property type="match status" value="1"/>
</dbReference>
<evidence type="ECO:0000256" key="1">
    <source>
        <dbReference type="ARBA" id="ARBA00022723"/>
    </source>
</evidence>
<dbReference type="Gene3D" id="1.10.1280.10">
    <property type="entry name" value="Di-copper center containing domain from catechol oxidase"/>
    <property type="match status" value="1"/>
</dbReference>
<dbReference type="PRINTS" id="PR00092">
    <property type="entry name" value="TYROSINASE"/>
</dbReference>
<feature type="signal peptide" evidence="3">
    <location>
        <begin position="1"/>
        <end position="22"/>
    </location>
</feature>